<protein>
    <submittedName>
        <fullName evidence="1">Uncharacterized protein</fullName>
    </submittedName>
</protein>
<reference evidence="2" key="1">
    <citation type="submission" date="2018-05" db="EMBL/GenBank/DDBJ databases">
        <title>Genome Sequencing of selected type strains of the family Eggerthellaceae.</title>
        <authorList>
            <person name="Danylec N."/>
            <person name="Stoll D.A."/>
            <person name="Doetsch A."/>
            <person name="Huch M."/>
        </authorList>
    </citation>
    <scope>NUCLEOTIDE SEQUENCE [LARGE SCALE GENOMIC DNA]</scope>
    <source>
        <strain evidence="2">DSM 24851</strain>
    </source>
</reference>
<dbReference type="AlphaFoldDB" id="A0A3N0ATX8"/>
<name>A0A3N0ATX8_9ACTN</name>
<organism evidence="1 2">
    <name type="scientific">Slackia equolifaciens</name>
    <dbReference type="NCBI Taxonomy" id="498718"/>
    <lineage>
        <taxon>Bacteria</taxon>
        <taxon>Bacillati</taxon>
        <taxon>Actinomycetota</taxon>
        <taxon>Coriobacteriia</taxon>
        <taxon>Eggerthellales</taxon>
        <taxon>Eggerthellaceae</taxon>
        <taxon>Slackia</taxon>
    </lineage>
</organism>
<keyword evidence="2" id="KW-1185">Reference proteome</keyword>
<evidence type="ECO:0000313" key="1">
    <source>
        <dbReference type="EMBL" id="RNL38060.1"/>
    </source>
</evidence>
<evidence type="ECO:0000313" key="2">
    <source>
        <dbReference type="Proteomes" id="UP000269591"/>
    </source>
</evidence>
<dbReference type="Proteomes" id="UP000269591">
    <property type="component" value="Unassembled WGS sequence"/>
</dbReference>
<accession>A0A3N0ATX8</accession>
<proteinExistence type="predicted"/>
<sequence>MAFRDVFDDLTSENERFCKRMAAALGEEVRLGGLVGVTIPERPVRQCSHTRTALLGHMRWVTLRFDNPVDGRGDGKAANQEMFISPEAFEIDGKTGNVHVVHGLVQLSVGGLYDCDLRGDEFFPHLEMHSGVNDEIKAFAADESMCVEFKGSVAEPKRIVPCLENGPDGEPRLTPAFREALQRFIDRWSATA</sequence>
<gene>
    <name evidence="1" type="ORF">DMP06_09715</name>
</gene>
<comment type="caution">
    <text evidence="1">The sequence shown here is derived from an EMBL/GenBank/DDBJ whole genome shotgun (WGS) entry which is preliminary data.</text>
</comment>
<dbReference type="EMBL" id="QIBX01000020">
    <property type="protein sequence ID" value="RNL38060.1"/>
    <property type="molecule type" value="Genomic_DNA"/>
</dbReference>